<evidence type="ECO:0000259" key="2">
    <source>
        <dbReference type="Pfam" id="PF20906"/>
    </source>
</evidence>
<dbReference type="SUPFAM" id="SSF160991">
    <property type="entry name" value="CV3147-like"/>
    <property type="match status" value="1"/>
</dbReference>
<comment type="caution">
    <text evidence="3">The sequence shown here is derived from an EMBL/GenBank/DDBJ whole genome shotgun (WGS) entry which is preliminary data.</text>
</comment>
<dbReference type="RefSeq" id="WP_309866986.1">
    <property type="nucleotide sequence ID" value="NZ_JAVDQG010000006.1"/>
</dbReference>
<reference evidence="3 4" key="1">
    <citation type="submission" date="2023-07" db="EMBL/GenBank/DDBJ databases">
        <title>Genomic Encyclopedia of Type Strains, Phase IV (KMG-IV): sequencing the most valuable type-strain genomes for metagenomic binning, comparative biology and taxonomic classification.</title>
        <authorList>
            <person name="Goeker M."/>
        </authorList>
    </citation>
    <scope>NUCLEOTIDE SEQUENCE [LARGE SCALE GENOMIC DNA]</scope>
    <source>
        <strain evidence="3 4">DSM 45903</strain>
    </source>
</reference>
<dbReference type="InterPro" id="IPR027479">
    <property type="entry name" value="S-Me-THD_N_sf"/>
</dbReference>
<feature type="domain" description="S-Me-THD N-terminal" evidence="1">
    <location>
        <begin position="9"/>
        <end position="164"/>
    </location>
</feature>
<evidence type="ECO:0000259" key="1">
    <source>
        <dbReference type="Pfam" id="PF06032"/>
    </source>
</evidence>
<accession>A0ABU1IPN8</accession>
<gene>
    <name evidence="3" type="ORF">JOE21_002713</name>
</gene>
<dbReference type="InterPro" id="IPR010318">
    <property type="entry name" value="S-Me-THD_N"/>
</dbReference>
<sequence>MLRQIDPEAIEHIAVGAAVLGTGGGGDPFLGKLMALQAVKEHGPIPLISVDELDDDAWIVPAAMMGAPTVMLEKFPSGKELGMVFDLLQQHAGRPIAATMPIEIGGFNSLIPVVAAAQLGLPIVDVDAMGRAFPEMQMVTFYLDGINPSPAVMADEKGNRVLMHTVDSVWGERFARSLTIQMGGAATLAAFSVTGRQLKESGILGTLTQAEAIGRLITESQGTDEDPVRTVLDHLGGFELFQGKVSDIKRRMDTGFVRGEALFEGIGEWAGRRMQLYFQNEHLLALEGGKPRATTPDLIAVLDRETGSPITTEGLRYGNRVSVTAIPCHPKWRTTAGIEAVGPRYFGYECDYVPVEERLRTEGAAR</sequence>
<proteinExistence type="predicted"/>
<feature type="domain" description="S-Me-THD-like C-terminal" evidence="2">
    <location>
        <begin position="167"/>
        <end position="355"/>
    </location>
</feature>
<dbReference type="EMBL" id="JAVDQG010000006">
    <property type="protein sequence ID" value="MDR6226703.1"/>
    <property type="molecule type" value="Genomic_DNA"/>
</dbReference>
<evidence type="ECO:0000313" key="4">
    <source>
        <dbReference type="Proteomes" id="UP001185012"/>
    </source>
</evidence>
<dbReference type="Proteomes" id="UP001185012">
    <property type="component" value="Unassembled WGS sequence"/>
</dbReference>
<dbReference type="Pfam" id="PF06032">
    <property type="entry name" value="S-Me-THD_N"/>
    <property type="match status" value="1"/>
</dbReference>
<dbReference type="InterPro" id="IPR024071">
    <property type="entry name" value="S-Me-THD_C_sf"/>
</dbReference>
<protein>
    <submittedName>
        <fullName evidence="3">DUF917 family protein</fullName>
    </submittedName>
</protein>
<dbReference type="InterPro" id="IPR048350">
    <property type="entry name" value="S-Me-THD-like_C"/>
</dbReference>
<dbReference type="Pfam" id="PF20906">
    <property type="entry name" value="S-Me-THD_C"/>
    <property type="match status" value="1"/>
</dbReference>
<dbReference type="Gene3D" id="3.40.1610.10">
    <property type="entry name" value="CV3147-like domain"/>
    <property type="match status" value="1"/>
</dbReference>
<organism evidence="3 4">
    <name type="scientific">Desmospora profundinema</name>
    <dbReference type="NCBI Taxonomy" id="1571184"/>
    <lineage>
        <taxon>Bacteria</taxon>
        <taxon>Bacillati</taxon>
        <taxon>Bacillota</taxon>
        <taxon>Bacilli</taxon>
        <taxon>Bacillales</taxon>
        <taxon>Thermoactinomycetaceae</taxon>
        <taxon>Desmospora</taxon>
    </lineage>
</organism>
<keyword evidence="4" id="KW-1185">Reference proteome</keyword>
<name>A0ABU1IPN8_9BACL</name>
<dbReference type="Gene3D" id="2.40.390.10">
    <property type="entry name" value="CV3147-like"/>
    <property type="match status" value="1"/>
</dbReference>
<evidence type="ECO:0000313" key="3">
    <source>
        <dbReference type="EMBL" id="MDR6226703.1"/>
    </source>
</evidence>